<evidence type="ECO:0000259" key="8">
    <source>
        <dbReference type="Pfam" id="PF10502"/>
    </source>
</evidence>
<feature type="active site" evidence="6">
    <location>
        <position position="86"/>
    </location>
</feature>
<comment type="similarity">
    <text evidence="3 7">Belongs to the peptidase S26 family.</text>
</comment>
<keyword evidence="10" id="KW-1185">Reference proteome</keyword>
<protein>
    <recommendedName>
        <fullName evidence="4 7">Signal peptidase I</fullName>
        <ecNumber evidence="4 7">3.4.21.89</ecNumber>
    </recommendedName>
</protein>
<dbReference type="Gene3D" id="2.10.109.10">
    <property type="entry name" value="Umud Fragment, subunit A"/>
    <property type="match status" value="1"/>
</dbReference>
<dbReference type="InterPro" id="IPR000223">
    <property type="entry name" value="Pept_S26A_signal_pept_1"/>
</dbReference>
<proteinExistence type="inferred from homology"/>
<dbReference type="EC" id="3.4.21.89" evidence="4 7"/>
<organism evidence="9 10">
    <name type="scientific">Enemella evansiae</name>
    <dbReference type="NCBI Taxonomy" id="2016499"/>
    <lineage>
        <taxon>Bacteria</taxon>
        <taxon>Bacillati</taxon>
        <taxon>Actinomycetota</taxon>
        <taxon>Actinomycetes</taxon>
        <taxon>Propionibacteriales</taxon>
        <taxon>Propionibacteriaceae</taxon>
        <taxon>Enemella</taxon>
    </lineage>
</organism>
<comment type="subcellular location">
    <subcellularLocation>
        <location evidence="2">Cell membrane</location>
        <topology evidence="2">Single-pass type II membrane protein</topology>
    </subcellularLocation>
    <subcellularLocation>
        <location evidence="7">Membrane</location>
        <topology evidence="7">Single-pass type II membrane protein</topology>
    </subcellularLocation>
</comment>
<feature type="active site" evidence="6">
    <location>
        <position position="21"/>
    </location>
</feature>
<reference evidence="9 10" key="1">
    <citation type="submission" date="2017-07" db="EMBL/GenBank/DDBJ databases">
        <title>Draft whole genome sequences of clinical Proprionibacteriaceae strains.</title>
        <authorList>
            <person name="Bernier A.-M."/>
            <person name="Bernard K."/>
            <person name="Domingo M.-C."/>
        </authorList>
    </citation>
    <scope>NUCLEOTIDE SEQUENCE [LARGE SCALE GENOMIC DNA]</scope>
    <source>
        <strain evidence="9 10">NML 030167</strain>
    </source>
</reference>
<evidence type="ECO:0000256" key="6">
    <source>
        <dbReference type="PIRSR" id="PIRSR600223-1"/>
    </source>
</evidence>
<dbReference type="SUPFAM" id="SSF51306">
    <property type="entry name" value="LexA/Signal peptidase"/>
    <property type="match status" value="1"/>
</dbReference>
<comment type="caution">
    <text evidence="9">The sequence shown here is derived from an EMBL/GenBank/DDBJ whole genome shotgun (WGS) entry which is preliminary data.</text>
</comment>
<evidence type="ECO:0000256" key="4">
    <source>
        <dbReference type="ARBA" id="ARBA00013208"/>
    </source>
</evidence>
<evidence type="ECO:0000256" key="7">
    <source>
        <dbReference type="RuleBase" id="RU362042"/>
    </source>
</evidence>
<dbReference type="AlphaFoldDB" id="A0A255GP63"/>
<gene>
    <name evidence="9" type="primary">lepB</name>
    <name evidence="9" type="ORF">CGZ94_05580</name>
</gene>
<dbReference type="GO" id="GO:0005886">
    <property type="term" value="C:plasma membrane"/>
    <property type="evidence" value="ECO:0007669"/>
    <property type="project" value="UniProtKB-SubCell"/>
</dbReference>
<dbReference type="InterPro" id="IPR019758">
    <property type="entry name" value="Pept_S26A_signal_pept_1_CS"/>
</dbReference>
<dbReference type="GO" id="GO:0006465">
    <property type="term" value="P:signal peptide processing"/>
    <property type="evidence" value="ECO:0007669"/>
    <property type="project" value="InterPro"/>
</dbReference>
<evidence type="ECO:0000313" key="10">
    <source>
        <dbReference type="Proteomes" id="UP000215896"/>
    </source>
</evidence>
<keyword evidence="5 7" id="KW-0378">Hydrolase</keyword>
<accession>A0A255GP63</accession>
<comment type="catalytic activity">
    <reaction evidence="1 7">
        <text>Cleavage of hydrophobic, N-terminal signal or leader sequences from secreted and periplasmic proteins.</text>
        <dbReference type="EC" id="3.4.21.89"/>
    </reaction>
</comment>
<dbReference type="GO" id="GO:0004252">
    <property type="term" value="F:serine-type endopeptidase activity"/>
    <property type="evidence" value="ECO:0007669"/>
    <property type="project" value="InterPro"/>
</dbReference>
<sequence length="224" mass="24513">MLVSALLRAFVFEPFTIPSGSMENTMQVNDKVVAQKLTGFKRGDVIVFRDPGEWVPGQRSQRTDLLGRGLEFIGVLPNSSDDFLTKRVIGTPGDKVKCCDAQGRVSVNDQPLEEDYLYSDNNGRVLPSEQPFEVVVPRGRVFVLGDHRNASADSRCHLQDPAASGGPPGEDAFVPEENIVGPVGLIVAPFERWQQFRTPSAFERVPAPQAEAPAAAKIVTSYRC</sequence>
<evidence type="ECO:0000313" key="9">
    <source>
        <dbReference type="EMBL" id="OYO16193.1"/>
    </source>
</evidence>
<dbReference type="EMBL" id="NMVO01000005">
    <property type="protein sequence ID" value="OYO16193.1"/>
    <property type="molecule type" value="Genomic_DNA"/>
</dbReference>
<dbReference type="PANTHER" id="PTHR43390:SF1">
    <property type="entry name" value="CHLOROPLAST PROCESSING PEPTIDASE"/>
    <property type="match status" value="1"/>
</dbReference>
<dbReference type="InterPro" id="IPR036286">
    <property type="entry name" value="LexA/Signal_pep-like_sf"/>
</dbReference>
<evidence type="ECO:0000256" key="2">
    <source>
        <dbReference type="ARBA" id="ARBA00004401"/>
    </source>
</evidence>
<dbReference type="InterPro" id="IPR019533">
    <property type="entry name" value="Peptidase_S26"/>
</dbReference>
<evidence type="ECO:0000256" key="1">
    <source>
        <dbReference type="ARBA" id="ARBA00000677"/>
    </source>
</evidence>
<dbReference type="PROSITE" id="PS00761">
    <property type="entry name" value="SPASE_I_3"/>
    <property type="match status" value="1"/>
</dbReference>
<evidence type="ECO:0000256" key="5">
    <source>
        <dbReference type="ARBA" id="ARBA00022801"/>
    </source>
</evidence>
<name>A0A255GP63_9ACTN</name>
<dbReference type="PANTHER" id="PTHR43390">
    <property type="entry name" value="SIGNAL PEPTIDASE I"/>
    <property type="match status" value="1"/>
</dbReference>
<feature type="domain" description="Peptidase S26" evidence="8">
    <location>
        <begin position="2"/>
        <end position="186"/>
    </location>
</feature>
<keyword evidence="7" id="KW-0645">Protease</keyword>
<dbReference type="CDD" id="cd06530">
    <property type="entry name" value="S26_SPase_I"/>
    <property type="match status" value="1"/>
</dbReference>
<dbReference type="OrthoDB" id="9815782at2"/>
<dbReference type="Proteomes" id="UP000215896">
    <property type="component" value="Unassembled WGS sequence"/>
</dbReference>
<dbReference type="NCBIfam" id="TIGR02227">
    <property type="entry name" value="sigpep_I_bact"/>
    <property type="match status" value="1"/>
</dbReference>
<dbReference type="PRINTS" id="PR00727">
    <property type="entry name" value="LEADERPTASE"/>
</dbReference>
<evidence type="ECO:0000256" key="3">
    <source>
        <dbReference type="ARBA" id="ARBA00009370"/>
    </source>
</evidence>
<dbReference type="Pfam" id="PF10502">
    <property type="entry name" value="Peptidase_S26"/>
    <property type="match status" value="1"/>
</dbReference>
<dbReference type="GO" id="GO:0009003">
    <property type="term" value="F:signal peptidase activity"/>
    <property type="evidence" value="ECO:0007669"/>
    <property type="project" value="UniProtKB-EC"/>
</dbReference>